<gene>
    <name evidence="14" type="ORF">Aco04nite_57140</name>
</gene>
<dbReference type="PANTHER" id="PTHR30181:SF2">
    <property type="entry name" value="PTS SYSTEM MANNITOL-SPECIFIC EIICBA COMPONENT"/>
    <property type="match status" value="1"/>
</dbReference>
<evidence type="ECO:0000256" key="12">
    <source>
        <dbReference type="SAM" id="Phobius"/>
    </source>
</evidence>
<keyword evidence="4" id="KW-1003">Cell membrane</keyword>
<feature type="transmembrane region" description="Helical" evidence="12">
    <location>
        <begin position="144"/>
        <end position="162"/>
    </location>
</feature>
<dbReference type="AlphaFoldDB" id="A0A919VT21"/>
<dbReference type="GO" id="GO:0008982">
    <property type="term" value="F:protein-N(PI)-phosphohistidine-sugar phosphotransferase activity"/>
    <property type="evidence" value="ECO:0007669"/>
    <property type="project" value="InterPro"/>
</dbReference>
<dbReference type="InterPro" id="IPR003352">
    <property type="entry name" value="PTS_EIIC"/>
</dbReference>
<keyword evidence="3" id="KW-0813">Transport</keyword>
<evidence type="ECO:0000256" key="8">
    <source>
        <dbReference type="ARBA" id="ARBA00022683"/>
    </source>
</evidence>
<dbReference type="GO" id="GO:0009401">
    <property type="term" value="P:phosphoenolpyruvate-dependent sugar phosphotransferase system"/>
    <property type="evidence" value="ECO:0007669"/>
    <property type="project" value="UniProtKB-KW"/>
</dbReference>
<reference evidence="14" key="1">
    <citation type="submission" date="2021-03" db="EMBL/GenBank/DDBJ databases">
        <title>Whole genome shotgun sequence of Actinoplanes consettensis NBRC 14913.</title>
        <authorList>
            <person name="Komaki H."/>
            <person name="Tamura T."/>
        </authorList>
    </citation>
    <scope>NUCLEOTIDE SEQUENCE</scope>
    <source>
        <strain evidence="14">NBRC 14913</strain>
    </source>
</reference>
<feature type="transmembrane region" description="Helical" evidence="12">
    <location>
        <begin position="21"/>
        <end position="47"/>
    </location>
</feature>
<keyword evidence="5" id="KW-0597">Phosphoprotein</keyword>
<dbReference type="GO" id="GO:0005886">
    <property type="term" value="C:plasma membrane"/>
    <property type="evidence" value="ECO:0007669"/>
    <property type="project" value="UniProtKB-SubCell"/>
</dbReference>
<accession>A0A919VT21</accession>
<proteinExistence type="predicted"/>
<keyword evidence="8" id="KW-0598">Phosphotransferase system</keyword>
<evidence type="ECO:0000313" key="14">
    <source>
        <dbReference type="EMBL" id="GIM77799.1"/>
    </source>
</evidence>
<comment type="function">
    <text evidence="1">The phosphoenolpyruvate-dependent sugar phosphotransferase system (sugar PTS), a major carbohydrate active transport system, catalyzes the phosphorylation of incoming sugar substrates concomitantly with their translocation across the cell membrane. The enzyme II CmtAB PTS system is involved in D-mannitol transport.</text>
</comment>
<feature type="transmembrane region" description="Helical" evidence="12">
    <location>
        <begin position="321"/>
        <end position="345"/>
    </location>
</feature>
<evidence type="ECO:0000256" key="3">
    <source>
        <dbReference type="ARBA" id="ARBA00022448"/>
    </source>
</evidence>
<dbReference type="Pfam" id="PF02378">
    <property type="entry name" value="PTS_EIIC"/>
    <property type="match status" value="1"/>
</dbReference>
<dbReference type="PROSITE" id="PS51104">
    <property type="entry name" value="PTS_EIIC_TYPE_2"/>
    <property type="match status" value="1"/>
</dbReference>
<feature type="transmembrane region" description="Helical" evidence="12">
    <location>
        <begin position="222"/>
        <end position="243"/>
    </location>
</feature>
<evidence type="ECO:0000256" key="1">
    <source>
        <dbReference type="ARBA" id="ARBA00002434"/>
    </source>
</evidence>
<organism evidence="14 15">
    <name type="scientific">Winogradskya consettensis</name>
    <dbReference type="NCBI Taxonomy" id="113560"/>
    <lineage>
        <taxon>Bacteria</taxon>
        <taxon>Bacillati</taxon>
        <taxon>Actinomycetota</taxon>
        <taxon>Actinomycetes</taxon>
        <taxon>Micromonosporales</taxon>
        <taxon>Micromonosporaceae</taxon>
        <taxon>Winogradskya</taxon>
    </lineage>
</organism>
<name>A0A919VT21_9ACTN</name>
<dbReference type="EMBL" id="BOQP01000032">
    <property type="protein sequence ID" value="GIM77799.1"/>
    <property type="molecule type" value="Genomic_DNA"/>
</dbReference>
<feature type="transmembrane region" description="Helical" evidence="12">
    <location>
        <begin position="105"/>
        <end position="123"/>
    </location>
</feature>
<protein>
    <recommendedName>
        <fullName evidence="13">PTS EIIC type-2 domain-containing protein</fullName>
    </recommendedName>
</protein>
<feature type="transmembrane region" description="Helical" evidence="12">
    <location>
        <begin position="255"/>
        <end position="273"/>
    </location>
</feature>
<evidence type="ECO:0000256" key="7">
    <source>
        <dbReference type="ARBA" id="ARBA00022679"/>
    </source>
</evidence>
<keyword evidence="15" id="KW-1185">Reference proteome</keyword>
<keyword evidence="6" id="KW-0762">Sugar transport</keyword>
<dbReference type="InterPro" id="IPR013014">
    <property type="entry name" value="PTS_EIIC_2"/>
</dbReference>
<evidence type="ECO:0000256" key="9">
    <source>
        <dbReference type="ARBA" id="ARBA00022692"/>
    </source>
</evidence>
<sequence>MSELYAPPTRESGLKAQVQRFGGYLSGMVMPNIAAFIAWGLITAVFFEHGWWPNERFAALIDPMSHVLLPVLIGYTGGRMVHAQRGAVVGAVATMGLVVGSPSPMFFGAMIVGPLAAWALKYVDGLTENRIRSGFEMLVENFSAGIVGAFAALFGALAVGPVMRVFTDALGEGVRFLVQHHLLPFAAVLIEPAKVLFLNNAVNHGVLGPLGIAESSEAGKSVLFMLETNPGPGFGILLAYLLFGPRSLRPSVPAAMAIQFLGGIHEIYFPYVLMKPSMVLAAISGGAAGIVTFMATGAGLVATPSPGSIFAYLAETPRGGYFGVLAGVAVAAGVSFLIGSLLLGVGRLTRDDLSRSEGEL</sequence>
<keyword evidence="10 12" id="KW-1133">Transmembrane helix</keyword>
<dbReference type="PANTHER" id="PTHR30181">
    <property type="entry name" value="MANNITOL PERMEASE IIC COMPONENT"/>
    <property type="match status" value="1"/>
</dbReference>
<evidence type="ECO:0000256" key="10">
    <source>
        <dbReference type="ARBA" id="ARBA00022989"/>
    </source>
</evidence>
<feature type="transmembrane region" description="Helical" evidence="12">
    <location>
        <begin position="280"/>
        <end position="301"/>
    </location>
</feature>
<evidence type="ECO:0000313" key="15">
    <source>
        <dbReference type="Proteomes" id="UP000680865"/>
    </source>
</evidence>
<keyword evidence="7" id="KW-0808">Transferase</keyword>
<keyword evidence="9 12" id="KW-0812">Transmembrane</keyword>
<feature type="domain" description="PTS EIIC type-2" evidence="13">
    <location>
        <begin position="21"/>
        <end position="350"/>
    </location>
</feature>
<evidence type="ECO:0000256" key="2">
    <source>
        <dbReference type="ARBA" id="ARBA00004651"/>
    </source>
</evidence>
<evidence type="ECO:0000256" key="4">
    <source>
        <dbReference type="ARBA" id="ARBA00022475"/>
    </source>
</evidence>
<evidence type="ECO:0000256" key="5">
    <source>
        <dbReference type="ARBA" id="ARBA00022553"/>
    </source>
</evidence>
<evidence type="ECO:0000256" key="6">
    <source>
        <dbReference type="ARBA" id="ARBA00022597"/>
    </source>
</evidence>
<dbReference type="Proteomes" id="UP000680865">
    <property type="component" value="Unassembled WGS sequence"/>
</dbReference>
<evidence type="ECO:0000259" key="13">
    <source>
        <dbReference type="PROSITE" id="PS51104"/>
    </source>
</evidence>
<dbReference type="InterPro" id="IPR050893">
    <property type="entry name" value="Sugar_PTS"/>
</dbReference>
<comment type="caution">
    <text evidence="14">The sequence shown here is derived from an EMBL/GenBank/DDBJ whole genome shotgun (WGS) entry which is preliminary data.</text>
</comment>
<comment type="subcellular location">
    <subcellularLocation>
        <location evidence="2">Cell membrane</location>
        <topology evidence="2">Multi-pass membrane protein</topology>
    </subcellularLocation>
</comment>
<evidence type="ECO:0000256" key="11">
    <source>
        <dbReference type="ARBA" id="ARBA00023136"/>
    </source>
</evidence>
<keyword evidence="11 12" id="KW-0472">Membrane</keyword>
<dbReference type="GO" id="GO:0090563">
    <property type="term" value="F:protein-phosphocysteine-sugar phosphotransferase activity"/>
    <property type="evidence" value="ECO:0007669"/>
    <property type="project" value="TreeGrafter"/>
</dbReference>